<dbReference type="RefSeq" id="WP_343810685.1">
    <property type="nucleotide sequence ID" value="NZ_BAAADS010000006.1"/>
</dbReference>
<name>A0ABP3QV92_9BACI</name>
<evidence type="ECO:0000259" key="1">
    <source>
        <dbReference type="PROSITE" id="PS51819"/>
    </source>
</evidence>
<dbReference type="PANTHER" id="PTHR36437">
    <property type="entry name" value="GLYOXALASE/BLEOMYCIN RESISTANCE PROTEIN/DIOXYGENASE"/>
    <property type="match status" value="1"/>
</dbReference>
<sequence>MSLFERIDTICFTVSDIEKSAIWYEEVLGFKVAYKGDTYRIYSIGQSEMPLTIEKSTEKKAPQQDAVYPIFFTKNIQDTFHQLKEQNVEVSEIKHDGQNTFFNFYDPDYNKLQVCYWE</sequence>
<dbReference type="PANTHER" id="PTHR36437:SF2">
    <property type="entry name" value="GLYOXALASE_BLEOMYCIN RESISTANCE PROTEIN_DIOXYGENASE"/>
    <property type="match status" value="1"/>
</dbReference>
<gene>
    <name evidence="2" type="ORF">GCM10009001_09030</name>
</gene>
<dbReference type="Proteomes" id="UP001500866">
    <property type="component" value="Unassembled WGS sequence"/>
</dbReference>
<dbReference type="InterPro" id="IPR004360">
    <property type="entry name" value="Glyas_Fos-R_dOase_dom"/>
</dbReference>
<dbReference type="Gene3D" id="3.10.180.10">
    <property type="entry name" value="2,3-Dihydroxybiphenyl 1,2-Dioxygenase, domain 1"/>
    <property type="match status" value="1"/>
</dbReference>
<proteinExistence type="predicted"/>
<dbReference type="EMBL" id="BAAADS010000006">
    <property type="protein sequence ID" value="GAA0595096.1"/>
    <property type="molecule type" value="Genomic_DNA"/>
</dbReference>
<dbReference type="SUPFAM" id="SSF54593">
    <property type="entry name" value="Glyoxalase/Bleomycin resistance protein/Dihydroxybiphenyl dioxygenase"/>
    <property type="match status" value="1"/>
</dbReference>
<dbReference type="InterPro" id="IPR037523">
    <property type="entry name" value="VOC_core"/>
</dbReference>
<dbReference type="InterPro" id="IPR029068">
    <property type="entry name" value="Glyas_Bleomycin-R_OHBP_Dase"/>
</dbReference>
<protein>
    <recommendedName>
        <fullName evidence="1">VOC domain-containing protein</fullName>
    </recommendedName>
</protein>
<keyword evidence="3" id="KW-1185">Reference proteome</keyword>
<dbReference type="Pfam" id="PF00903">
    <property type="entry name" value="Glyoxalase"/>
    <property type="match status" value="1"/>
</dbReference>
<dbReference type="PROSITE" id="PS51819">
    <property type="entry name" value="VOC"/>
    <property type="match status" value="1"/>
</dbReference>
<organism evidence="2 3">
    <name type="scientific">Virgibacillus siamensis</name>
    <dbReference type="NCBI Taxonomy" id="480071"/>
    <lineage>
        <taxon>Bacteria</taxon>
        <taxon>Bacillati</taxon>
        <taxon>Bacillota</taxon>
        <taxon>Bacilli</taxon>
        <taxon>Bacillales</taxon>
        <taxon>Bacillaceae</taxon>
        <taxon>Virgibacillus</taxon>
    </lineage>
</organism>
<evidence type="ECO:0000313" key="3">
    <source>
        <dbReference type="Proteomes" id="UP001500866"/>
    </source>
</evidence>
<feature type="domain" description="VOC" evidence="1">
    <location>
        <begin position="6"/>
        <end position="117"/>
    </location>
</feature>
<evidence type="ECO:0000313" key="2">
    <source>
        <dbReference type="EMBL" id="GAA0595096.1"/>
    </source>
</evidence>
<comment type="caution">
    <text evidence="2">The sequence shown here is derived from an EMBL/GenBank/DDBJ whole genome shotgun (WGS) entry which is preliminary data.</text>
</comment>
<accession>A0ABP3QV92</accession>
<reference evidence="3" key="1">
    <citation type="journal article" date="2019" name="Int. J. Syst. Evol. Microbiol.">
        <title>The Global Catalogue of Microorganisms (GCM) 10K type strain sequencing project: providing services to taxonomists for standard genome sequencing and annotation.</title>
        <authorList>
            <consortium name="The Broad Institute Genomics Platform"/>
            <consortium name="The Broad Institute Genome Sequencing Center for Infectious Disease"/>
            <person name="Wu L."/>
            <person name="Ma J."/>
        </authorList>
    </citation>
    <scope>NUCLEOTIDE SEQUENCE [LARGE SCALE GENOMIC DNA]</scope>
    <source>
        <strain evidence="3">JCM 15395</strain>
    </source>
</reference>